<accession>A0A482IUL9</accession>
<feature type="signal peptide" evidence="1">
    <location>
        <begin position="1"/>
        <end position="25"/>
    </location>
</feature>
<dbReference type="Proteomes" id="UP000253772">
    <property type="component" value="Chromosome c2"/>
</dbReference>
<dbReference type="OMA" id="KIVAWTF"/>
<dbReference type="AlphaFoldDB" id="A0A482IUL9"/>
<reference evidence="2 3" key="1">
    <citation type="submission" date="2019-03" db="EMBL/GenBank/DDBJ databases">
        <title>Comparative insights into the high quality Complete genome sequence of highly metal resistant Cupriavidus metallidurans strain BS1 isolated from a gold-copper mine.</title>
        <authorList>
            <person name="Mazhar H.S."/>
            <person name="Rensing C."/>
        </authorList>
    </citation>
    <scope>NUCLEOTIDE SEQUENCE [LARGE SCALE GENOMIC DNA]</scope>
    <source>
        <strain evidence="2 3">BS1</strain>
    </source>
</reference>
<gene>
    <name evidence="2" type="primary">czcE</name>
    <name evidence="2" type="ORF">DDF84_023085</name>
</gene>
<dbReference type="GeneID" id="60820440"/>
<dbReference type="EMBL" id="CP037901">
    <property type="protein sequence ID" value="QBP12588.1"/>
    <property type="molecule type" value="Genomic_DNA"/>
</dbReference>
<feature type="chain" id="PRO_5030094869" evidence="1">
    <location>
        <begin position="26"/>
        <end position="133"/>
    </location>
</feature>
<dbReference type="RefSeq" id="WP_011514820.1">
    <property type="nucleotide sequence ID" value="NZ_CP037901.1"/>
</dbReference>
<name>A0A482IUL9_9BURK</name>
<dbReference type="InterPro" id="IPR031560">
    <property type="entry name" value="CzcE"/>
</dbReference>
<keyword evidence="1" id="KW-0732">Signal</keyword>
<protein>
    <submittedName>
        <fullName evidence="2">Copper-binding periplasmic protein CzcE</fullName>
    </submittedName>
</protein>
<proteinExistence type="predicted"/>
<dbReference type="Pfam" id="PF16986">
    <property type="entry name" value="CzcE"/>
    <property type="match status" value="1"/>
</dbReference>
<dbReference type="SMR" id="A0A482IUL9"/>
<evidence type="ECO:0000313" key="2">
    <source>
        <dbReference type="EMBL" id="QBP12588.1"/>
    </source>
</evidence>
<evidence type="ECO:0000313" key="3">
    <source>
        <dbReference type="Proteomes" id="UP000253772"/>
    </source>
</evidence>
<dbReference type="Gene3D" id="2.60.40.2280">
    <property type="entry name" value="Heavy-metal resistance protein CzcE"/>
    <property type="match status" value="1"/>
</dbReference>
<dbReference type="InterPro" id="IPR038674">
    <property type="entry name" value="CzcE_sf"/>
</dbReference>
<organism evidence="2 3">
    <name type="scientific">Cupriavidus metallidurans</name>
    <dbReference type="NCBI Taxonomy" id="119219"/>
    <lineage>
        <taxon>Bacteria</taxon>
        <taxon>Pseudomonadati</taxon>
        <taxon>Pseudomonadota</taxon>
        <taxon>Betaproteobacteria</taxon>
        <taxon>Burkholderiales</taxon>
        <taxon>Burkholderiaceae</taxon>
        <taxon>Cupriavidus</taxon>
    </lineage>
</organism>
<evidence type="ECO:0000256" key="1">
    <source>
        <dbReference type="SAM" id="SignalP"/>
    </source>
</evidence>
<sequence>MTMKTKKHALLFAALLLGGMSASYALEMTGLKPGVPASTATAQAMAKRHATLYGDPAGQSQASRIIDVKPGMRYVNVDSGETVAFRAGEKIVAWTFAQMVRDTSVDLGLLMPDLPGSAGVRVYIDRSDLFTGG</sequence>
<dbReference type="OrthoDB" id="8967994at2"/>